<dbReference type="SUPFAM" id="SSF52047">
    <property type="entry name" value="RNI-like"/>
    <property type="match status" value="1"/>
</dbReference>
<dbReference type="EMBL" id="BQFW01000007">
    <property type="protein sequence ID" value="GJJ72853.1"/>
    <property type="molecule type" value="Genomic_DNA"/>
</dbReference>
<dbReference type="InterPro" id="IPR032675">
    <property type="entry name" value="LRR_dom_sf"/>
</dbReference>
<evidence type="ECO:0000256" key="1">
    <source>
        <dbReference type="SAM" id="MobiDB-lite"/>
    </source>
</evidence>
<keyword evidence="3" id="KW-1185">Reference proteome</keyword>
<gene>
    <name evidence="2" type="ORF">EMPS_05211</name>
</gene>
<dbReference type="Proteomes" id="UP000827284">
    <property type="component" value="Unassembled WGS sequence"/>
</dbReference>
<evidence type="ECO:0000313" key="3">
    <source>
        <dbReference type="Proteomes" id="UP000827284"/>
    </source>
</evidence>
<dbReference type="OrthoDB" id="550575at2759"/>
<reference evidence="2" key="2">
    <citation type="journal article" date="2022" name="Microbiol. Resour. Announc.">
        <title>Whole-Genome Sequence of Entomortierella parvispora E1425, a Mucoromycotan Fungus Associated with Burkholderiaceae-Related Endosymbiotic Bacteria.</title>
        <authorList>
            <person name="Herlambang A."/>
            <person name="Guo Y."/>
            <person name="Takashima Y."/>
            <person name="Narisawa K."/>
            <person name="Ohta H."/>
            <person name="Nishizawa T."/>
        </authorList>
    </citation>
    <scope>NUCLEOTIDE SEQUENCE</scope>
    <source>
        <strain evidence="2">E1425</strain>
    </source>
</reference>
<sequence length="605" mass="67741">MALETLACLSPPALLTMASPSMSTANFSHPYITQRKVLSPVELPEIASCIASYLCKASLARASRINRTWHSICCPILYNDVHIGVLGFNMTSFELGVVRCGIYCQRLTVARSFTHLCPQLVAALEYTPNLLELEASWNISDLLEAAIHLQKLERLSVPRLQGSHPEDNRYFQPSFQGSKNLRYLDMTETHLMTDEALFQITKTSPHIQVLTVSGNRSLTHRGLVRWCEALDISYSKESEDKGDSLRSLPSLTVDHQWTELTIVNFSNCNQIESVGFEALFEHSRHLQDVNLMSTRVEDRALTFLADNNPDLHTVVLNCCAHMSDSGLRHLLTTCASLTSVSFLYCHRVTAAVFFHRLWKCLKLKELQFSLNSLHQILIEFGMTNTISEPLLGGVGAMATQSVLPTAAGFFDPHLEYQILGAPMQLPAPEAIDETDLDTMDGLTSFSGTSSTSQPHGNIPPSPDVHSAQEYRRQLILKQIYSQIERLSDLESLHMRDLRLPLTLSTGLWRLGQLDRLRTLEWTGLEKPLRKPEIDWLSGLQSQNMDGTTHEETVATSMPMKMLERLMIKGGYGMSVSQAQEIQTYRPALDIQLSHIRTVDDGSSSV</sequence>
<reference evidence="2" key="1">
    <citation type="submission" date="2021-11" db="EMBL/GenBank/DDBJ databases">
        <authorList>
            <person name="Herlambang A."/>
            <person name="Guo Y."/>
            <person name="Takashima Y."/>
            <person name="Nishizawa T."/>
        </authorList>
    </citation>
    <scope>NUCLEOTIDE SEQUENCE</scope>
    <source>
        <strain evidence="2">E1425</strain>
    </source>
</reference>
<dbReference type="AlphaFoldDB" id="A0A9P3HAF4"/>
<evidence type="ECO:0000313" key="2">
    <source>
        <dbReference type="EMBL" id="GJJ72853.1"/>
    </source>
</evidence>
<dbReference type="SMART" id="SM00367">
    <property type="entry name" value="LRR_CC"/>
    <property type="match status" value="3"/>
</dbReference>
<dbReference type="PANTHER" id="PTHR13318">
    <property type="entry name" value="PARTNER OF PAIRED, ISOFORM B-RELATED"/>
    <property type="match status" value="1"/>
</dbReference>
<dbReference type="InterPro" id="IPR006553">
    <property type="entry name" value="Leu-rich_rpt_Cys-con_subtyp"/>
</dbReference>
<evidence type="ECO:0008006" key="4">
    <source>
        <dbReference type="Google" id="ProtNLM"/>
    </source>
</evidence>
<comment type="caution">
    <text evidence="2">The sequence shown here is derived from an EMBL/GenBank/DDBJ whole genome shotgun (WGS) entry which is preliminary data.</text>
</comment>
<dbReference type="GO" id="GO:0031146">
    <property type="term" value="P:SCF-dependent proteasomal ubiquitin-dependent protein catabolic process"/>
    <property type="evidence" value="ECO:0007669"/>
    <property type="project" value="TreeGrafter"/>
</dbReference>
<organism evidence="2 3">
    <name type="scientific">Entomortierella parvispora</name>
    <dbReference type="NCBI Taxonomy" id="205924"/>
    <lineage>
        <taxon>Eukaryota</taxon>
        <taxon>Fungi</taxon>
        <taxon>Fungi incertae sedis</taxon>
        <taxon>Mucoromycota</taxon>
        <taxon>Mortierellomycotina</taxon>
        <taxon>Mortierellomycetes</taxon>
        <taxon>Mortierellales</taxon>
        <taxon>Mortierellaceae</taxon>
        <taxon>Entomortierella</taxon>
    </lineage>
</organism>
<accession>A0A9P3HAF4</accession>
<dbReference type="PANTHER" id="PTHR13318:SF95">
    <property type="entry name" value="F-BOX PROTEIN YLR352W"/>
    <property type="match status" value="1"/>
</dbReference>
<protein>
    <recommendedName>
        <fullName evidence="4">F-box domain-containing protein</fullName>
    </recommendedName>
</protein>
<dbReference type="GO" id="GO:0019005">
    <property type="term" value="C:SCF ubiquitin ligase complex"/>
    <property type="evidence" value="ECO:0007669"/>
    <property type="project" value="TreeGrafter"/>
</dbReference>
<name>A0A9P3HAF4_9FUNG</name>
<proteinExistence type="predicted"/>
<dbReference type="Gene3D" id="3.80.10.10">
    <property type="entry name" value="Ribonuclease Inhibitor"/>
    <property type="match status" value="2"/>
</dbReference>
<feature type="region of interest" description="Disordered" evidence="1">
    <location>
        <begin position="444"/>
        <end position="464"/>
    </location>
</feature>